<organism evidence="1 2">
    <name type="scientific">Roseburia hominis</name>
    <dbReference type="NCBI Taxonomy" id="301301"/>
    <lineage>
        <taxon>Bacteria</taxon>
        <taxon>Bacillati</taxon>
        <taxon>Bacillota</taxon>
        <taxon>Clostridia</taxon>
        <taxon>Lachnospirales</taxon>
        <taxon>Lachnospiraceae</taxon>
        <taxon>Roseburia</taxon>
    </lineage>
</organism>
<name>A0A395V882_9FIRM</name>
<dbReference type="Proteomes" id="UP000266172">
    <property type="component" value="Unassembled WGS sequence"/>
</dbReference>
<evidence type="ECO:0000313" key="1">
    <source>
        <dbReference type="EMBL" id="RGS40347.1"/>
    </source>
</evidence>
<proteinExistence type="predicted"/>
<sequence>MVRLIDCEVYAVESIDITRLGLLSFFCNNHTDELVVVYSQGRYEGVISYSYLLNCASDNIDDVIIKEKYICKANNASMFTDLSRQFKECGKPLITDM</sequence>
<dbReference type="RefSeq" id="WP_118097448.1">
    <property type="nucleotide sequence ID" value="NZ_QRVL01000007.1"/>
</dbReference>
<reference evidence="1 2" key="1">
    <citation type="submission" date="2018-08" db="EMBL/GenBank/DDBJ databases">
        <title>A genome reference for cultivated species of the human gut microbiota.</title>
        <authorList>
            <person name="Zou Y."/>
            <person name="Xue W."/>
            <person name="Luo G."/>
        </authorList>
    </citation>
    <scope>NUCLEOTIDE SEQUENCE [LARGE SCALE GENOMIC DNA]</scope>
    <source>
        <strain evidence="1 2">AF22-12AC</strain>
    </source>
</reference>
<comment type="caution">
    <text evidence="1">The sequence shown here is derived from an EMBL/GenBank/DDBJ whole genome shotgun (WGS) entry which is preliminary data.</text>
</comment>
<gene>
    <name evidence="1" type="ORF">DWX93_09510</name>
</gene>
<evidence type="ECO:0000313" key="2">
    <source>
        <dbReference type="Proteomes" id="UP000266172"/>
    </source>
</evidence>
<evidence type="ECO:0008006" key="3">
    <source>
        <dbReference type="Google" id="ProtNLM"/>
    </source>
</evidence>
<dbReference type="EMBL" id="QRVL01000007">
    <property type="protein sequence ID" value="RGS40347.1"/>
    <property type="molecule type" value="Genomic_DNA"/>
</dbReference>
<dbReference type="AlphaFoldDB" id="A0A395V882"/>
<accession>A0A395V882</accession>
<protein>
    <recommendedName>
        <fullName evidence="3">CBS domain-containing protein</fullName>
    </recommendedName>
</protein>